<name>A0A914ECQ0_9BILA</name>
<keyword evidence="1" id="KW-1185">Reference proteome</keyword>
<evidence type="ECO:0000313" key="2">
    <source>
        <dbReference type="WBParaSite" id="ACRNAN_scaffold735.g8632.t1"/>
    </source>
</evidence>
<evidence type="ECO:0000313" key="1">
    <source>
        <dbReference type="Proteomes" id="UP000887540"/>
    </source>
</evidence>
<accession>A0A914ECQ0</accession>
<reference evidence="2" key="1">
    <citation type="submission" date="2022-11" db="UniProtKB">
        <authorList>
            <consortium name="WormBaseParasite"/>
        </authorList>
    </citation>
    <scope>IDENTIFICATION</scope>
</reference>
<dbReference type="WBParaSite" id="ACRNAN_scaffold735.g8632.t1">
    <property type="protein sequence ID" value="ACRNAN_scaffold735.g8632.t1"/>
    <property type="gene ID" value="ACRNAN_scaffold735.g8632"/>
</dbReference>
<protein>
    <submittedName>
        <fullName evidence="2">Transposase</fullName>
    </submittedName>
</protein>
<organism evidence="1 2">
    <name type="scientific">Acrobeloides nanus</name>
    <dbReference type="NCBI Taxonomy" id="290746"/>
    <lineage>
        <taxon>Eukaryota</taxon>
        <taxon>Metazoa</taxon>
        <taxon>Ecdysozoa</taxon>
        <taxon>Nematoda</taxon>
        <taxon>Chromadorea</taxon>
        <taxon>Rhabditida</taxon>
        <taxon>Tylenchina</taxon>
        <taxon>Cephalobomorpha</taxon>
        <taxon>Cephaloboidea</taxon>
        <taxon>Cephalobidae</taxon>
        <taxon>Acrobeloides</taxon>
    </lineage>
</organism>
<proteinExistence type="predicted"/>
<sequence>MKKRAVLAHYATGRRQIPENAFMLKSSLGLRQSAITGHGMELVLPATVRSSSVNFVKRIWNELPAEVATTHDLRQFKRLIRSREVYAILSIRNVIRKVESNL</sequence>
<dbReference type="Proteomes" id="UP000887540">
    <property type="component" value="Unplaced"/>
</dbReference>
<dbReference type="AlphaFoldDB" id="A0A914ECQ0"/>